<dbReference type="Proteomes" id="UP000461234">
    <property type="component" value="Unassembled WGS sequence"/>
</dbReference>
<gene>
    <name evidence="2" type="ORF">F2P40_18055</name>
    <name evidence="3" type="ORF">F4T87_18180</name>
</gene>
<keyword evidence="1" id="KW-1133">Transmembrane helix</keyword>
<dbReference type="EMBL" id="VYTF01000031">
    <property type="protein sequence ID" value="MQZ28919.1"/>
    <property type="molecule type" value="Genomic_DNA"/>
</dbReference>
<name>A0A646LZP6_ACIBA</name>
<dbReference type="AlphaFoldDB" id="A0A646LZP6"/>
<reference evidence="3" key="1">
    <citation type="submission" date="2019-09" db="EMBL/GenBank/DDBJ databases">
        <title>Distinct mechanisms of dissemination of NDM-1 metallo-beta-betalactamase in Acinetobacter species spp. in Argentina.</title>
        <authorList>
            <person name="Maria R.S."/>
            <person name="Adams M.D."/>
        </authorList>
    </citation>
    <scope>NUCLEOTIDE SEQUENCE</scope>
    <source>
        <strain evidence="3">AMA3</strain>
    </source>
</reference>
<evidence type="ECO:0000313" key="2">
    <source>
        <dbReference type="EMBL" id="MQR51201.1"/>
    </source>
</evidence>
<dbReference type="EMBL" id="WIOC01000032">
    <property type="protein sequence ID" value="MQR51201.1"/>
    <property type="molecule type" value="Genomic_DNA"/>
</dbReference>
<dbReference type="RefSeq" id="WP_000786229.1">
    <property type="nucleotide sequence ID" value="NZ_JACSVQ010000266.1"/>
</dbReference>
<comment type="caution">
    <text evidence="3">The sequence shown here is derived from an EMBL/GenBank/DDBJ whole genome shotgun (WGS) entry which is preliminary data.</text>
</comment>
<evidence type="ECO:0000313" key="4">
    <source>
        <dbReference type="Proteomes" id="UP000461234"/>
    </source>
</evidence>
<protein>
    <submittedName>
        <fullName evidence="3">Uncharacterized protein</fullName>
    </submittedName>
</protein>
<reference evidence="2 4" key="2">
    <citation type="submission" date="2019-10" db="EMBL/GenBank/DDBJ databases">
        <title>Genetic environment of the oxa23 gene and comparative analysis of carbapenem resistant Acinetobacter baumannii isolates belonging to global clone 1, lineage 2 recovered in a burns hospital outbreak in 2012-2013.</title>
        <authorList>
            <person name="Douraghi M."/>
            <person name="Aris P."/>
            <person name="Kenyon J."/>
            <person name="Hamidian M."/>
        </authorList>
    </citation>
    <scope>NUCLEOTIDE SEQUENCE [LARGE SCALE GENOMIC DNA]</scope>
    <source>
        <strain evidence="2 4">ABS103</strain>
    </source>
</reference>
<evidence type="ECO:0000256" key="1">
    <source>
        <dbReference type="SAM" id="Phobius"/>
    </source>
</evidence>
<keyword evidence="1" id="KW-0812">Transmembrane</keyword>
<feature type="transmembrane region" description="Helical" evidence="1">
    <location>
        <begin position="7"/>
        <end position="25"/>
    </location>
</feature>
<accession>A0A646LZP6</accession>
<keyword evidence="1" id="KW-0472">Membrane</keyword>
<organism evidence="3">
    <name type="scientific">Acinetobacter baumannii</name>
    <dbReference type="NCBI Taxonomy" id="470"/>
    <lineage>
        <taxon>Bacteria</taxon>
        <taxon>Pseudomonadati</taxon>
        <taxon>Pseudomonadota</taxon>
        <taxon>Gammaproteobacteria</taxon>
        <taxon>Moraxellales</taxon>
        <taxon>Moraxellaceae</taxon>
        <taxon>Acinetobacter</taxon>
        <taxon>Acinetobacter calcoaceticus/baumannii complex</taxon>
    </lineage>
</organism>
<sequence length="92" mass="10546">MKNALTILLMVVVFNFFLFGSFHLFKGTFKVEIMSTFQILSFMYVLLASSTAFTALTFYIIKLLKSNNQTRLLTLGFIVINIAINFYVIKSI</sequence>
<evidence type="ECO:0000313" key="3">
    <source>
        <dbReference type="EMBL" id="MQZ28919.1"/>
    </source>
</evidence>
<proteinExistence type="predicted"/>
<feature type="transmembrane region" description="Helical" evidence="1">
    <location>
        <begin position="72"/>
        <end position="89"/>
    </location>
</feature>
<feature type="transmembrane region" description="Helical" evidence="1">
    <location>
        <begin position="37"/>
        <end position="60"/>
    </location>
</feature>